<dbReference type="EMBL" id="JAAALK010000079">
    <property type="protein sequence ID" value="KAG8099026.1"/>
    <property type="molecule type" value="Genomic_DNA"/>
</dbReference>
<name>A0A8J6C0H9_ZIZPA</name>
<evidence type="ECO:0000313" key="3">
    <source>
        <dbReference type="EMBL" id="KAG8099026.1"/>
    </source>
</evidence>
<feature type="region of interest" description="Disordered" evidence="1">
    <location>
        <begin position="944"/>
        <end position="963"/>
    </location>
</feature>
<feature type="domain" description="BRCT" evidence="2">
    <location>
        <begin position="116"/>
        <end position="199"/>
    </location>
</feature>
<feature type="region of interest" description="Disordered" evidence="1">
    <location>
        <begin position="868"/>
        <end position="900"/>
    </location>
</feature>
<dbReference type="Proteomes" id="UP000729402">
    <property type="component" value="Unassembled WGS sequence"/>
</dbReference>
<protein>
    <recommendedName>
        <fullName evidence="2">BRCT domain-containing protein</fullName>
    </recommendedName>
</protein>
<dbReference type="PANTHER" id="PTHR47181:SF6">
    <property type="entry name" value="BRCT DOMAIN-CONTAINING PROTEIN"/>
    <property type="match status" value="1"/>
</dbReference>
<sequence length="1343" mass="146380">MLPHDAEEDAAADDGRLFAGVRFALVGFDPVSESQYRSEMVRRGGADVGGYGADCTHLVISGLLYDDPVCVSARKDGKKVVSELWVDDSLDLGQVADADRVLYRPVRDFNGIPGSESLCICLTGYQKNGREDIMKMVTLMGAKFSKPLIAHKVTHLVCYKFEGEKYELAKRVKINLVNHQWLEDCLMAWEIRPVDDYTKSGWELEIMMAQVKDSEDEEEAGRSSSTSKCVTRSIPATEIIMTTLVDPGIQAPTQGPTISSGNEGIAAGGQLSTPEQIKKAGGSSKRTLNIKSDRRNAPKTTGLTVSSGPDAHESADHSLILNGKENVPKDQVNRDGATDHVKKALGVSPGGCSTPNIGGSTVYTDHHVHQSTTMPSMLVDNTENIDGNCLDSANQNNANNVLWSAPSKENFSEKTLQLSDMCGKVLKDGGSTPEQKLTEANLRLTCNASSKNTQISCYSRKRSQKSKSLEANLKSATVSSQSFERITTRVEFNISPSRQSHHKVTDLTDAGSLRNDEVVKKMNKSGVLAQRTNLFSSISSKPSNGSSATGTASSPFSSRESASEAANISGLSRNSTQPVILTEKEKSGSFKRNLLSYRRTSLKLVRPVEEQKLPESSTDGRKLLRENPLALYEARSEKDFAASSSSNSEIEKRICGFSLQNGDTEMSDMPQVNKTEAVAPNTDSKNVVSHQHLEAIPKEIQVTVITDECGTFPQEVPTSKVKNASAKRLMNTSNKAANRSLKSKDEVVSSKSNHDKVVSQENIGAQPEKNHASPNGVDCTVSFREEISNSKADNVDAKSSQDANSEMNFELTPSNTELTEENMCKNSKKLLGRVIADGHQISSFEKAPNAIARNTVAKASQIIDVDMPDAPPENAESCPQRLSSDTKMDDPETCTPNDVPKNRVRKAVRKRMVSSVPQNSFGADPCKNGKAFVSEAKVVYSRRASQSSKNASKVTVDRTSNEDGAKAADGSFFKDSVQNRTEIFQNLEARSSKRQKTTDLMESCTDHNKENLPVNSNVVSKSKYENCASSKCFVKAEGNGKDVLADHGMAEENDYCGTLSVLEPRFFILSGHRLLRKEYKSILRRLKGRVCRDSHTWSLQATHFITPELRRTEKFFAATASGRWILKPDYLTACNEAGKFLEEEAFEWHGHGLSNGDTISMDAPRKWRQLRQNTGRGAFYGMQIIIYGECISPSLDTLKRAVRAGDGTILATSPPYARLMSSHVDFAVVSAGMPSADAWVQEFKRHGIPCISADYLVEYVCKPGQSLSKHVLFNTHDLADKSHAKLLEAQHDVLAAGEATEGGDADATICCACGSNDREGHVLICGSEHKGAGCGAELLQPSP</sequence>
<dbReference type="OrthoDB" id="1935339at2759"/>
<proteinExistence type="predicted"/>
<accession>A0A8J6C0H9</accession>
<dbReference type="CDD" id="cd17738">
    <property type="entry name" value="BRCT_TopBP1_rpt7"/>
    <property type="match status" value="1"/>
</dbReference>
<feature type="region of interest" description="Disordered" evidence="1">
    <location>
        <begin position="734"/>
        <end position="776"/>
    </location>
</feature>
<feature type="domain" description="BRCT" evidence="2">
    <location>
        <begin position="1057"/>
        <end position="1148"/>
    </location>
</feature>
<dbReference type="CDD" id="cd17730">
    <property type="entry name" value="BRCT_PAXIP1_rpt4"/>
    <property type="match status" value="1"/>
</dbReference>
<feature type="compositionally biased region" description="Polar residues" evidence="1">
    <location>
        <begin position="251"/>
        <end position="262"/>
    </location>
</feature>
<feature type="compositionally biased region" description="Polar residues" evidence="1">
    <location>
        <begin position="944"/>
        <end position="953"/>
    </location>
</feature>
<feature type="domain" description="BRCT" evidence="2">
    <location>
        <begin position="13"/>
        <end position="103"/>
    </location>
</feature>
<feature type="compositionally biased region" description="Basic and acidic residues" evidence="1">
    <location>
        <begin position="742"/>
        <end position="758"/>
    </location>
</feature>
<gene>
    <name evidence="3" type="ORF">GUJ93_ZPchr0013g36952</name>
</gene>
<feature type="compositionally biased region" description="Low complexity" evidence="1">
    <location>
        <begin position="537"/>
        <end position="569"/>
    </location>
</feature>
<dbReference type="PANTHER" id="PTHR47181">
    <property type="entry name" value="BRCA1 C TERMINUS DOMAIN CONTAINING PROTEIN, EXPRESSED"/>
    <property type="match status" value="1"/>
</dbReference>
<dbReference type="InterPro" id="IPR001357">
    <property type="entry name" value="BRCT_dom"/>
</dbReference>
<dbReference type="SMART" id="SM00292">
    <property type="entry name" value="BRCT"/>
    <property type="match status" value="4"/>
</dbReference>
<keyword evidence="4" id="KW-1185">Reference proteome</keyword>
<dbReference type="PROSITE" id="PS50172">
    <property type="entry name" value="BRCT"/>
    <property type="match status" value="3"/>
</dbReference>
<evidence type="ECO:0000313" key="4">
    <source>
        <dbReference type="Proteomes" id="UP000729402"/>
    </source>
</evidence>
<feature type="compositionally biased region" description="Polar residues" evidence="1">
    <location>
        <begin position="298"/>
        <end position="307"/>
    </location>
</feature>
<reference evidence="3" key="1">
    <citation type="journal article" date="2021" name="bioRxiv">
        <title>Whole Genome Assembly and Annotation of Northern Wild Rice, Zizania palustris L., Supports a Whole Genome Duplication in the Zizania Genus.</title>
        <authorList>
            <person name="Haas M."/>
            <person name="Kono T."/>
            <person name="Macchietto M."/>
            <person name="Millas R."/>
            <person name="McGilp L."/>
            <person name="Shao M."/>
            <person name="Duquette J."/>
            <person name="Hirsch C.N."/>
            <person name="Kimball J."/>
        </authorList>
    </citation>
    <scope>NUCLEOTIDE SEQUENCE</scope>
    <source>
        <tissue evidence="3">Fresh leaf tissue</tissue>
    </source>
</reference>
<organism evidence="3 4">
    <name type="scientific">Zizania palustris</name>
    <name type="common">Northern wild rice</name>
    <dbReference type="NCBI Taxonomy" id="103762"/>
    <lineage>
        <taxon>Eukaryota</taxon>
        <taxon>Viridiplantae</taxon>
        <taxon>Streptophyta</taxon>
        <taxon>Embryophyta</taxon>
        <taxon>Tracheophyta</taxon>
        <taxon>Spermatophyta</taxon>
        <taxon>Magnoliopsida</taxon>
        <taxon>Liliopsida</taxon>
        <taxon>Poales</taxon>
        <taxon>Poaceae</taxon>
        <taxon>BOP clade</taxon>
        <taxon>Oryzoideae</taxon>
        <taxon>Oryzeae</taxon>
        <taxon>Zizaniinae</taxon>
        <taxon>Zizania</taxon>
    </lineage>
</organism>
<dbReference type="Pfam" id="PF12738">
    <property type="entry name" value="PTCB-BRCT"/>
    <property type="match status" value="1"/>
</dbReference>
<reference evidence="3" key="2">
    <citation type="submission" date="2021-02" db="EMBL/GenBank/DDBJ databases">
        <authorList>
            <person name="Kimball J.A."/>
            <person name="Haas M.W."/>
            <person name="Macchietto M."/>
            <person name="Kono T."/>
            <person name="Duquette J."/>
            <person name="Shao M."/>
        </authorList>
    </citation>
    <scope>NUCLEOTIDE SEQUENCE</scope>
    <source>
        <tissue evidence="3">Fresh leaf tissue</tissue>
    </source>
</reference>
<comment type="caution">
    <text evidence="3">The sequence shown here is derived from an EMBL/GenBank/DDBJ whole genome shotgun (WGS) entry which is preliminary data.</text>
</comment>
<dbReference type="InterPro" id="IPR044254">
    <property type="entry name" value="At4g02110-like"/>
</dbReference>
<feature type="region of interest" description="Disordered" evidence="1">
    <location>
        <begin position="537"/>
        <end position="574"/>
    </location>
</feature>
<evidence type="ECO:0000259" key="2">
    <source>
        <dbReference type="PROSITE" id="PS50172"/>
    </source>
</evidence>
<feature type="region of interest" description="Disordered" evidence="1">
    <location>
        <begin position="248"/>
        <end position="313"/>
    </location>
</feature>
<dbReference type="Pfam" id="PF00533">
    <property type="entry name" value="BRCT"/>
    <property type="match status" value="1"/>
</dbReference>
<evidence type="ECO:0000256" key="1">
    <source>
        <dbReference type="SAM" id="MobiDB-lite"/>
    </source>
</evidence>